<dbReference type="OrthoDB" id="3052670at2759"/>
<gene>
    <name evidence="4" type="ORF">D9611_012239</name>
</gene>
<dbReference type="AlphaFoldDB" id="A0A8H5AUN7"/>
<keyword evidence="1" id="KW-0862">Zinc</keyword>
<keyword evidence="1" id="KW-0479">Metal-binding</keyword>
<keyword evidence="5" id="KW-1185">Reference proteome</keyword>
<dbReference type="GO" id="GO:0008270">
    <property type="term" value="F:zinc ion binding"/>
    <property type="evidence" value="ECO:0007669"/>
    <property type="project" value="UniProtKB-KW"/>
</dbReference>
<dbReference type="EMBL" id="JAACJK010000229">
    <property type="protein sequence ID" value="KAF5310462.1"/>
    <property type="molecule type" value="Genomic_DNA"/>
</dbReference>
<feature type="zinc finger region" description="C3H1-type" evidence="1">
    <location>
        <begin position="232"/>
        <end position="262"/>
    </location>
</feature>
<evidence type="ECO:0000259" key="3">
    <source>
        <dbReference type="PROSITE" id="PS50103"/>
    </source>
</evidence>
<comment type="caution">
    <text evidence="4">The sequence shown here is derived from an EMBL/GenBank/DDBJ whole genome shotgun (WGS) entry which is preliminary data.</text>
</comment>
<feature type="compositionally biased region" description="Basic and acidic residues" evidence="2">
    <location>
        <begin position="555"/>
        <end position="569"/>
    </location>
</feature>
<name>A0A8H5AUN7_9AGAR</name>
<sequence>MFPRSPVRYNEDGSEGEELTMGEGDRTIVMEGVADLSAEMKRLVQSSRHFSPNASRVSPLQQLFAGASNFSISRSQINAIGRDYVDHRTVSNIDPDQLERLLAELRQAEFAYRSISEHVGYSSANGVTIIDALDERFVLPLSIVSEFEDVHDSLMKHFRGVLGEELVAEKKYRIARQHDGQLVKPEDWKKVLEAGEVVVMSMLIEKVWVKSLKDTCPKCGRTRLGSSNEGGWLKCRRCKMRYLFSTEPTCRKGTCRYAHIQVADPSMILISSSYVAPSLDPYIPLADRSVIQYVAPSLDPYIPLADRSVLLLSSVPYVILSLEPYVPLADRSVLLLSSVPYVVLSLEPYVPLADRSVLLLSSVYVVLPLEAHIPLANRFVLLVVLSLEPVYVALPLEAHIQLADRSVLLLSSVPYVVLSLEPYVPLADRSVLLLSSGTLYVVLSLEAHIPLADRSMLLLSSPTYVVLPLEAHIPLADRSALLLPRLYVVLPLEAHTPLADLSVHTQITPSRQCVIFPLNLLFLIQHSRITEEESRFEELVDSSSDEVWSSSSDEEMVKESSDDDNHSEEGSDFDDEPGPSIRESQMHLATQSTTASLRHPSNPPSSRPPSPMTRSSAWRCRSALLSRVYEVRASTRTA</sequence>
<keyword evidence="1" id="KW-0863">Zinc-finger</keyword>
<dbReference type="PROSITE" id="PS50103">
    <property type="entry name" value="ZF_C3H1"/>
    <property type="match status" value="1"/>
</dbReference>
<feature type="domain" description="C3H1-type" evidence="3">
    <location>
        <begin position="232"/>
        <end position="262"/>
    </location>
</feature>
<proteinExistence type="predicted"/>
<feature type="compositionally biased region" description="Pro residues" evidence="2">
    <location>
        <begin position="601"/>
        <end position="611"/>
    </location>
</feature>
<accession>A0A8H5AUN7</accession>
<organism evidence="4 5">
    <name type="scientific">Ephemerocybe angulata</name>
    <dbReference type="NCBI Taxonomy" id="980116"/>
    <lineage>
        <taxon>Eukaryota</taxon>
        <taxon>Fungi</taxon>
        <taxon>Dikarya</taxon>
        <taxon>Basidiomycota</taxon>
        <taxon>Agaricomycotina</taxon>
        <taxon>Agaricomycetes</taxon>
        <taxon>Agaricomycetidae</taxon>
        <taxon>Agaricales</taxon>
        <taxon>Agaricineae</taxon>
        <taxon>Psathyrellaceae</taxon>
        <taxon>Ephemerocybe</taxon>
    </lineage>
</organism>
<evidence type="ECO:0000313" key="5">
    <source>
        <dbReference type="Proteomes" id="UP000541558"/>
    </source>
</evidence>
<protein>
    <recommendedName>
        <fullName evidence="3">C3H1-type domain-containing protein</fullName>
    </recommendedName>
</protein>
<dbReference type="InterPro" id="IPR054464">
    <property type="entry name" value="ULD_fung"/>
</dbReference>
<evidence type="ECO:0000313" key="4">
    <source>
        <dbReference type="EMBL" id="KAF5310462.1"/>
    </source>
</evidence>
<feature type="region of interest" description="Disordered" evidence="2">
    <location>
        <begin position="540"/>
        <end position="617"/>
    </location>
</feature>
<evidence type="ECO:0000256" key="2">
    <source>
        <dbReference type="SAM" id="MobiDB-lite"/>
    </source>
</evidence>
<feature type="region of interest" description="Disordered" evidence="2">
    <location>
        <begin position="1"/>
        <end position="21"/>
    </location>
</feature>
<dbReference type="Pfam" id="PF22893">
    <property type="entry name" value="ULD_2"/>
    <property type="match status" value="1"/>
</dbReference>
<dbReference type="InterPro" id="IPR000571">
    <property type="entry name" value="Znf_CCCH"/>
</dbReference>
<reference evidence="4 5" key="1">
    <citation type="journal article" date="2020" name="ISME J.">
        <title>Uncovering the hidden diversity of litter-decomposition mechanisms in mushroom-forming fungi.</title>
        <authorList>
            <person name="Floudas D."/>
            <person name="Bentzer J."/>
            <person name="Ahren D."/>
            <person name="Johansson T."/>
            <person name="Persson P."/>
            <person name="Tunlid A."/>
        </authorList>
    </citation>
    <scope>NUCLEOTIDE SEQUENCE [LARGE SCALE GENOMIC DNA]</scope>
    <source>
        <strain evidence="4 5">CBS 175.51</strain>
    </source>
</reference>
<dbReference type="Proteomes" id="UP000541558">
    <property type="component" value="Unassembled WGS sequence"/>
</dbReference>
<evidence type="ECO:0000256" key="1">
    <source>
        <dbReference type="PROSITE-ProRule" id="PRU00723"/>
    </source>
</evidence>